<evidence type="ECO:0000256" key="2">
    <source>
        <dbReference type="ARBA" id="ARBA00023125"/>
    </source>
</evidence>
<evidence type="ECO:0000313" key="7">
    <source>
        <dbReference type="EMBL" id="GMG83148.1"/>
    </source>
</evidence>
<keyword evidence="2 7" id="KW-0238">DNA-binding</keyword>
<dbReference type="Pfam" id="PF09339">
    <property type="entry name" value="HTH_IclR"/>
    <property type="match status" value="1"/>
</dbReference>
<dbReference type="Gene3D" id="3.30.450.40">
    <property type="match status" value="1"/>
</dbReference>
<accession>A0ABQ6LIN9</accession>
<feature type="domain" description="IclR-ED" evidence="6">
    <location>
        <begin position="90"/>
        <end position="273"/>
    </location>
</feature>
<dbReference type="Proteomes" id="UP001239909">
    <property type="component" value="Unassembled WGS sequence"/>
</dbReference>
<evidence type="ECO:0000259" key="6">
    <source>
        <dbReference type="PROSITE" id="PS51078"/>
    </source>
</evidence>
<dbReference type="SUPFAM" id="SSF55781">
    <property type="entry name" value="GAF domain-like"/>
    <property type="match status" value="1"/>
</dbReference>
<keyword evidence="8" id="KW-1185">Reference proteome</keyword>
<dbReference type="PROSITE" id="PS51078">
    <property type="entry name" value="ICLR_ED"/>
    <property type="match status" value="1"/>
</dbReference>
<dbReference type="InterPro" id="IPR036388">
    <property type="entry name" value="WH-like_DNA-bd_sf"/>
</dbReference>
<keyword evidence="1" id="KW-0805">Transcription regulation</keyword>
<dbReference type="InterPro" id="IPR036390">
    <property type="entry name" value="WH_DNA-bd_sf"/>
</dbReference>
<proteinExistence type="predicted"/>
<evidence type="ECO:0000256" key="3">
    <source>
        <dbReference type="ARBA" id="ARBA00023163"/>
    </source>
</evidence>
<feature type="region of interest" description="Disordered" evidence="4">
    <location>
        <begin position="1"/>
        <end position="26"/>
    </location>
</feature>
<dbReference type="InterPro" id="IPR014757">
    <property type="entry name" value="Tscrpt_reg_IclR_C"/>
</dbReference>
<dbReference type="PROSITE" id="PS51077">
    <property type="entry name" value="HTH_ICLR"/>
    <property type="match status" value="1"/>
</dbReference>
<evidence type="ECO:0000256" key="4">
    <source>
        <dbReference type="SAM" id="MobiDB-lite"/>
    </source>
</evidence>
<dbReference type="PANTHER" id="PTHR30136:SF24">
    <property type="entry name" value="HTH-TYPE TRANSCRIPTIONAL REPRESSOR ALLR"/>
    <property type="match status" value="1"/>
</dbReference>
<dbReference type="Gene3D" id="1.10.10.10">
    <property type="entry name" value="Winged helix-like DNA-binding domain superfamily/Winged helix DNA-binding domain"/>
    <property type="match status" value="1"/>
</dbReference>
<dbReference type="SUPFAM" id="SSF46785">
    <property type="entry name" value="Winged helix' DNA-binding domain"/>
    <property type="match status" value="1"/>
</dbReference>
<sequence length="281" mass="29974">MRDALDNSDTAAKPAGKPREAKSETGVQSIARAATILETVALAREGIGLADLSKAVGLHSSTAFHIAKTLHMQGFLRQDPETKKYRIGARLFSLAAGALDEQELLQIARPFLKELSRLSGEGSHVAVRVGEGVVIVDTVEGGASVRMAERVGAQRPWHATAIGKVILTGLSEAELAEYLATAPFESFTAKTITEAEALRQEVETVRARGVAFDDGEFDPEARCLAAPVIDFRGRVIAAAGITAPVWRLSLQKLGEVTEILQDVASRLSLACGHTPTQRKGD</sequence>
<protein>
    <submittedName>
        <fullName evidence="7">DNA-binding transcriptional repressor XynR</fullName>
    </submittedName>
</protein>
<dbReference type="PANTHER" id="PTHR30136">
    <property type="entry name" value="HELIX-TURN-HELIX TRANSCRIPTIONAL REGULATOR, ICLR FAMILY"/>
    <property type="match status" value="1"/>
</dbReference>
<dbReference type="RefSeq" id="WP_285671948.1">
    <property type="nucleotide sequence ID" value="NZ_BSYI01000016.1"/>
</dbReference>
<dbReference type="SMART" id="SM00346">
    <property type="entry name" value="HTH_ICLR"/>
    <property type="match status" value="1"/>
</dbReference>
<dbReference type="GO" id="GO:0003677">
    <property type="term" value="F:DNA binding"/>
    <property type="evidence" value="ECO:0007669"/>
    <property type="project" value="UniProtKB-KW"/>
</dbReference>
<dbReference type="InterPro" id="IPR005471">
    <property type="entry name" value="Tscrpt_reg_IclR_N"/>
</dbReference>
<evidence type="ECO:0000313" key="8">
    <source>
        <dbReference type="Proteomes" id="UP001239909"/>
    </source>
</evidence>
<feature type="domain" description="HTH iclR-type" evidence="5">
    <location>
        <begin position="27"/>
        <end position="89"/>
    </location>
</feature>
<dbReference type="EMBL" id="BSYI01000016">
    <property type="protein sequence ID" value="GMG83148.1"/>
    <property type="molecule type" value="Genomic_DNA"/>
</dbReference>
<name>A0ABQ6LIN9_9RHOB</name>
<dbReference type="InterPro" id="IPR029016">
    <property type="entry name" value="GAF-like_dom_sf"/>
</dbReference>
<keyword evidence="3" id="KW-0804">Transcription</keyword>
<dbReference type="Pfam" id="PF01614">
    <property type="entry name" value="IclR_C"/>
    <property type="match status" value="1"/>
</dbReference>
<evidence type="ECO:0000259" key="5">
    <source>
        <dbReference type="PROSITE" id="PS51077"/>
    </source>
</evidence>
<dbReference type="InterPro" id="IPR050707">
    <property type="entry name" value="HTH_MetabolicPath_Reg"/>
</dbReference>
<comment type="caution">
    <text evidence="7">The sequence shown here is derived from an EMBL/GenBank/DDBJ whole genome shotgun (WGS) entry which is preliminary data.</text>
</comment>
<evidence type="ECO:0000256" key="1">
    <source>
        <dbReference type="ARBA" id="ARBA00023015"/>
    </source>
</evidence>
<gene>
    <name evidence="7" type="primary">xynR</name>
    <name evidence="7" type="ORF">LNKW23_23610</name>
</gene>
<reference evidence="7 8" key="1">
    <citation type="submission" date="2023-04" db="EMBL/GenBank/DDBJ databases">
        <title>Marinoamorphus aggregata gen. nov., sp. Nov., isolate from tissue of brittle star Ophioplocus japonicus.</title>
        <authorList>
            <person name="Kawano K."/>
            <person name="Sawayama S."/>
            <person name="Nakagawa S."/>
        </authorList>
    </citation>
    <scope>NUCLEOTIDE SEQUENCE [LARGE SCALE GENOMIC DNA]</scope>
    <source>
        <strain evidence="7 8">NKW23</strain>
    </source>
</reference>
<organism evidence="7 8">
    <name type="scientific">Paralimibaculum aggregatum</name>
    <dbReference type="NCBI Taxonomy" id="3036245"/>
    <lineage>
        <taxon>Bacteria</taxon>
        <taxon>Pseudomonadati</taxon>
        <taxon>Pseudomonadota</taxon>
        <taxon>Alphaproteobacteria</taxon>
        <taxon>Rhodobacterales</taxon>
        <taxon>Paracoccaceae</taxon>
        <taxon>Paralimibaculum</taxon>
    </lineage>
</organism>